<evidence type="ECO:0000313" key="1">
    <source>
        <dbReference type="EMBL" id="KRT15945.1"/>
    </source>
</evidence>
<organism evidence="1 2">
    <name type="scientific">Pedobacter ginsenosidimutans</name>
    <dbReference type="NCBI Taxonomy" id="687842"/>
    <lineage>
        <taxon>Bacteria</taxon>
        <taxon>Pseudomonadati</taxon>
        <taxon>Bacteroidota</taxon>
        <taxon>Sphingobacteriia</taxon>
        <taxon>Sphingobacteriales</taxon>
        <taxon>Sphingobacteriaceae</taxon>
        <taxon>Pedobacter</taxon>
    </lineage>
</organism>
<dbReference type="OrthoDB" id="673795at2"/>
<evidence type="ECO:0008006" key="3">
    <source>
        <dbReference type="Google" id="ProtNLM"/>
    </source>
</evidence>
<dbReference type="RefSeq" id="WP_057932295.1">
    <property type="nucleotide sequence ID" value="NZ_LMZQ01000006.1"/>
</dbReference>
<dbReference type="AlphaFoldDB" id="A0A0T5VQL5"/>
<accession>A0A0T5VQL5</accession>
<gene>
    <name evidence="1" type="ORF">ASU31_10575</name>
</gene>
<name>A0A0T5VQL5_9SPHI</name>
<protein>
    <recommendedName>
        <fullName evidence="3">TerB family tellurite resistance protein</fullName>
    </recommendedName>
</protein>
<sequence>MGSISFCVGIRSFRKALILGIGVLLLVAAAAPRCRAQTFAEWFKQKKTQQKYLLEQIAALQVYIGYAKKGYELVGSGIETIRDISSGEFGLHNAFVTGLKKVSPAIRDDVRVVEILAMQVEIVAGFSRLKGLSGLRPDQLLYLASVSGNLMVECYGDLEELLLVITSGKVEMKDDERLMRLNGIYERMMDRSAFSRYFSGQFSRLILQQSIESESIEKLRRYYGID</sequence>
<dbReference type="EMBL" id="LMZQ01000006">
    <property type="protein sequence ID" value="KRT15945.1"/>
    <property type="molecule type" value="Genomic_DNA"/>
</dbReference>
<comment type="caution">
    <text evidence="1">The sequence shown here is derived from an EMBL/GenBank/DDBJ whole genome shotgun (WGS) entry which is preliminary data.</text>
</comment>
<dbReference type="Proteomes" id="UP000051950">
    <property type="component" value="Unassembled WGS sequence"/>
</dbReference>
<proteinExistence type="predicted"/>
<reference evidence="1 2" key="1">
    <citation type="submission" date="2015-11" db="EMBL/GenBank/DDBJ databases">
        <title>Sequence of Pedobacter ginsenosidimutans.</title>
        <authorList>
            <person name="Carson E."/>
            <person name="Keyser V."/>
            <person name="Newman J."/>
            <person name="Miller J."/>
        </authorList>
    </citation>
    <scope>NUCLEOTIDE SEQUENCE [LARGE SCALE GENOMIC DNA]</scope>
    <source>
        <strain evidence="1 2">KACC 14530</strain>
    </source>
</reference>
<dbReference type="STRING" id="687842.ASU31_10575"/>
<keyword evidence="2" id="KW-1185">Reference proteome</keyword>
<evidence type="ECO:0000313" key="2">
    <source>
        <dbReference type="Proteomes" id="UP000051950"/>
    </source>
</evidence>